<dbReference type="InterPro" id="IPR020054">
    <property type="entry name" value="Prot_inh_SSI_I16_CS"/>
</dbReference>
<dbReference type="RefSeq" id="WP_135786279.1">
    <property type="nucleotide sequence ID" value="NZ_SRRT01000004.1"/>
</dbReference>
<comment type="caution">
    <text evidence="11">The sequence shown here is derived from an EMBL/GenBank/DDBJ whole genome shotgun (WGS) entry which is preliminary data.</text>
</comment>
<comment type="similarity">
    <text evidence="2 8">Belongs to the protease inhibitor I16 (SSI) family.</text>
</comment>
<keyword evidence="9" id="KW-0732">Signal</keyword>
<keyword evidence="11" id="KW-0378">Hydrolase</keyword>
<evidence type="ECO:0000256" key="3">
    <source>
        <dbReference type="ARBA" id="ARBA00011738"/>
    </source>
</evidence>
<dbReference type="SUPFAM" id="SSF55399">
    <property type="entry name" value="Subtilisin inhibitor"/>
    <property type="match status" value="1"/>
</dbReference>
<sequence length="132" mass="13600">MNRLTRTAALAATLMATCLLAPGATAHAASGDWLSLTVTRPGTNGAGSRAALLLCDPPQGHPKAAEACAELTAADGDFSRLGDKDTLCTLVYAPVRARAQGRWHGKPVTYDRTFGNACELGAETGSVFALEG</sequence>
<proteinExistence type="inferred from homology"/>
<dbReference type="GO" id="GO:0008233">
    <property type="term" value="F:peptidase activity"/>
    <property type="evidence" value="ECO:0007669"/>
    <property type="project" value="UniProtKB-KW"/>
</dbReference>
<reference evidence="11 12" key="1">
    <citation type="submission" date="2019-04" db="EMBL/GenBank/DDBJ databases">
        <title>Streptomyces sp. nov. Bv016 isolated from bark of Buahinia variegata.</title>
        <authorList>
            <person name="Kanchanasin P."/>
            <person name="Tanasupawat S."/>
            <person name="Yuki M."/>
            <person name="Kudo T."/>
        </authorList>
    </citation>
    <scope>NUCLEOTIDE SEQUENCE [LARGE SCALE GENOMIC DNA]</scope>
    <source>
        <strain evidence="11 12">Bv016</strain>
    </source>
</reference>
<feature type="chain" id="PRO_5021463517" evidence="9">
    <location>
        <begin position="29"/>
        <end position="132"/>
    </location>
</feature>
<evidence type="ECO:0000256" key="7">
    <source>
        <dbReference type="ARBA" id="ARBA00023157"/>
    </source>
</evidence>
<dbReference type="GO" id="GO:0004867">
    <property type="term" value="F:serine-type endopeptidase inhibitor activity"/>
    <property type="evidence" value="ECO:0007669"/>
    <property type="project" value="UniProtKB-KW"/>
</dbReference>
<feature type="domain" description="Subtilisin inhibitor" evidence="10">
    <location>
        <begin position="34"/>
        <end position="116"/>
    </location>
</feature>
<feature type="signal peptide" evidence="9">
    <location>
        <begin position="1"/>
        <end position="28"/>
    </location>
</feature>
<gene>
    <name evidence="11" type="ORF">E5083_15525</name>
</gene>
<organism evidence="11 12">
    <name type="scientific">Streptomyces bauhiniae</name>
    <dbReference type="NCBI Taxonomy" id="2340725"/>
    <lineage>
        <taxon>Bacteria</taxon>
        <taxon>Bacillati</taxon>
        <taxon>Actinomycetota</taxon>
        <taxon>Actinomycetes</taxon>
        <taxon>Kitasatosporales</taxon>
        <taxon>Streptomycetaceae</taxon>
        <taxon>Streptomyces</taxon>
    </lineage>
</organism>
<comment type="subcellular location">
    <subcellularLocation>
        <location evidence="1">Secreted</location>
    </subcellularLocation>
</comment>
<dbReference type="GeneID" id="95449011"/>
<comment type="subunit">
    <text evidence="3">Homodimer.</text>
</comment>
<dbReference type="AlphaFoldDB" id="A0A4Z1D4V2"/>
<dbReference type="Proteomes" id="UP000298159">
    <property type="component" value="Unassembled WGS sequence"/>
</dbReference>
<keyword evidence="11" id="KW-0645">Protease</keyword>
<evidence type="ECO:0000256" key="2">
    <source>
        <dbReference type="ARBA" id="ARBA00010472"/>
    </source>
</evidence>
<dbReference type="InterPro" id="IPR036819">
    <property type="entry name" value="Subtilisin_inhibitor-like_sf"/>
</dbReference>
<evidence type="ECO:0000256" key="4">
    <source>
        <dbReference type="ARBA" id="ARBA00022525"/>
    </source>
</evidence>
<evidence type="ECO:0000256" key="6">
    <source>
        <dbReference type="ARBA" id="ARBA00022900"/>
    </source>
</evidence>
<dbReference type="Pfam" id="PF00720">
    <property type="entry name" value="SSI"/>
    <property type="match status" value="1"/>
</dbReference>
<evidence type="ECO:0000256" key="8">
    <source>
        <dbReference type="RuleBase" id="RU003471"/>
    </source>
</evidence>
<dbReference type="PRINTS" id="PR00294">
    <property type="entry name" value="SSBTLNINHBTR"/>
</dbReference>
<evidence type="ECO:0000256" key="1">
    <source>
        <dbReference type="ARBA" id="ARBA00004613"/>
    </source>
</evidence>
<keyword evidence="6 8" id="KW-0722">Serine protease inhibitor</keyword>
<dbReference type="GO" id="GO:0005576">
    <property type="term" value="C:extracellular region"/>
    <property type="evidence" value="ECO:0007669"/>
    <property type="project" value="UniProtKB-SubCell"/>
</dbReference>
<keyword evidence="7" id="KW-1015">Disulfide bond</keyword>
<dbReference type="PROSITE" id="PS00999">
    <property type="entry name" value="SSI"/>
    <property type="match status" value="1"/>
</dbReference>
<dbReference type="Gene3D" id="3.30.350.10">
    <property type="entry name" value="Subtilisin inhibitor-like"/>
    <property type="match status" value="1"/>
</dbReference>
<evidence type="ECO:0000256" key="5">
    <source>
        <dbReference type="ARBA" id="ARBA00022690"/>
    </source>
</evidence>
<evidence type="ECO:0000259" key="10">
    <source>
        <dbReference type="Pfam" id="PF00720"/>
    </source>
</evidence>
<dbReference type="EMBL" id="SRRT01000004">
    <property type="protein sequence ID" value="TGN76593.1"/>
    <property type="molecule type" value="Genomic_DNA"/>
</dbReference>
<evidence type="ECO:0000313" key="11">
    <source>
        <dbReference type="EMBL" id="TGN76593.1"/>
    </source>
</evidence>
<keyword evidence="12" id="KW-1185">Reference proteome</keyword>
<dbReference type="InterPro" id="IPR023549">
    <property type="entry name" value="Subtilisin_inhibitor"/>
</dbReference>
<dbReference type="GO" id="GO:0006508">
    <property type="term" value="P:proteolysis"/>
    <property type="evidence" value="ECO:0007669"/>
    <property type="project" value="UniProtKB-KW"/>
</dbReference>
<evidence type="ECO:0000256" key="9">
    <source>
        <dbReference type="SAM" id="SignalP"/>
    </source>
</evidence>
<accession>A0A4Z1D4V2</accession>
<dbReference type="InterPro" id="IPR000691">
    <property type="entry name" value="Prot_inh_I16_SSI"/>
</dbReference>
<evidence type="ECO:0000313" key="12">
    <source>
        <dbReference type="Proteomes" id="UP000298159"/>
    </source>
</evidence>
<protein>
    <submittedName>
        <fullName evidence="11">Serine protease</fullName>
    </submittedName>
</protein>
<keyword evidence="5 8" id="KW-0646">Protease inhibitor</keyword>
<keyword evidence="4" id="KW-0964">Secreted</keyword>
<name>A0A4Z1D4V2_9ACTN</name>